<feature type="transmembrane region" description="Helical" evidence="11">
    <location>
        <begin position="171"/>
        <end position="195"/>
    </location>
</feature>
<dbReference type="SUPFAM" id="SSF47384">
    <property type="entry name" value="Homodimeric domain of signal transducing histidine kinase"/>
    <property type="match status" value="1"/>
</dbReference>
<dbReference type="InterPro" id="IPR003660">
    <property type="entry name" value="HAMP_dom"/>
</dbReference>
<dbReference type="InterPro" id="IPR036890">
    <property type="entry name" value="HATPase_C_sf"/>
</dbReference>
<dbReference type="EMBL" id="JAVIZX010000001">
    <property type="protein sequence ID" value="MDR6215226.1"/>
    <property type="molecule type" value="Genomic_DNA"/>
</dbReference>
<accession>A0ABU1IE53</accession>
<dbReference type="InterPro" id="IPR036097">
    <property type="entry name" value="HisK_dim/P_sf"/>
</dbReference>
<evidence type="ECO:0000256" key="1">
    <source>
        <dbReference type="ARBA" id="ARBA00000085"/>
    </source>
</evidence>
<dbReference type="EC" id="2.7.13.3" evidence="3"/>
<comment type="catalytic activity">
    <reaction evidence="1">
        <text>ATP + protein L-histidine = ADP + protein N-phospho-L-histidine.</text>
        <dbReference type="EC" id="2.7.13.3"/>
    </reaction>
</comment>
<organism evidence="14 15">
    <name type="scientific">Paracidovorax wautersii</name>
    <dbReference type="NCBI Taxonomy" id="1177982"/>
    <lineage>
        <taxon>Bacteria</taxon>
        <taxon>Pseudomonadati</taxon>
        <taxon>Pseudomonadota</taxon>
        <taxon>Betaproteobacteria</taxon>
        <taxon>Burkholderiales</taxon>
        <taxon>Comamonadaceae</taxon>
        <taxon>Paracidovorax</taxon>
    </lineage>
</organism>
<dbReference type="PANTHER" id="PTHR45436:SF15">
    <property type="entry name" value="SENSOR HISTIDINE KINASE CUSS"/>
    <property type="match status" value="1"/>
</dbReference>
<dbReference type="InterPro" id="IPR003661">
    <property type="entry name" value="HisK_dim/P_dom"/>
</dbReference>
<evidence type="ECO:0000256" key="6">
    <source>
        <dbReference type="ARBA" id="ARBA00022692"/>
    </source>
</evidence>
<keyword evidence="7 14" id="KW-0418">Kinase</keyword>
<dbReference type="Gene3D" id="3.30.565.10">
    <property type="entry name" value="Histidine kinase-like ATPase, C-terminal domain"/>
    <property type="match status" value="1"/>
</dbReference>
<dbReference type="CDD" id="cd00082">
    <property type="entry name" value="HisKA"/>
    <property type="match status" value="1"/>
</dbReference>
<evidence type="ECO:0000313" key="14">
    <source>
        <dbReference type="EMBL" id="MDR6215226.1"/>
    </source>
</evidence>
<comment type="caution">
    <text evidence="14">The sequence shown here is derived from an EMBL/GenBank/DDBJ whole genome shotgun (WGS) entry which is preliminary data.</text>
</comment>
<evidence type="ECO:0000259" key="12">
    <source>
        <dbReference type="PROSITE" id="PS50109"/>
    </source>
</evidence>
<keyword evidence="5" id="KW-0808">Transferase</keyword>
<dbReference type="Proteomes" id="UP001267710">
    <property type="component" value="Unassembled WGS sequence"/>
</dbReference>
<evidence type="ECO:0000256" key="2">
    <source>
        <dbReference type="ARBA" id="ARBA00004141"/>
    </source>
</evidence>
<dbReference type="InterPro" id="IPR005467">
    <property type="entry name" value="His_kinase_dom"/>
</dbReference>
<keyword evidence="15" id="KW-1185">Reference proteome</keyword>
<keyword evidence="8 11" id="KW-1133">Transmembrane helix</keyword>
<keyword evidence="4" id="KW-0597">Phosphoprotein</keyword>
<dbReference type="GO" id="GO:0016301">
    <property type="term" value="F:kinase activity"/>
    <property type="evidence" value="ECO:0007669"/>
    <property type="project" value="UniProtKB-KW"/>
</dbReference>
<dbReference type="SUPFAM" id="SSF55874">
    <property type="entry name" value="ATPase domain of HSP90 chaperone/DNA topoisomerase II/histidine kinase"/>
    <property type="match status" value="1"/>
</dbReference>
<keyword evidence="9" id="KW-0902">Two-component regulatory system</keyword>
<name>A0ABU1IE53_9BURK</name>
<dbReference type="Pfam" id="PF00512">
    <property type="entry name" value="HisKA"/>
    <property type="match status" value="1"/>
</dbReference>
<evidence type="ECO:0000256" key="8">
    <source>
        <dbReference type="ARBA" id="ARBA00022989"/>
    </source>
</evidence>
<dbReference type="RefSeq" id="WP_309829667.1">
    <property type="nucleotide sequence ID" value="NZ_JAVIZX010000001.1"/>
</dbReference>
<dbReference type="InterPro" id="IPR050428">
    <property type="entry name" value="TCS_sensor_his_kinase"/>
</dbReference>
<reference evidence="14 15" key="1">
    <citation type="submission" date="2023-08" db="EMBL/GenBank/DDBJ databases">
        <title>Functional and genomic diversity of the sorghum phyllosphere microbiome.</title>
        <authorList>
            <person name="Shade A."/>
        </authorList>
    </citation>
    <scope>NUCLEOTIDE SEQUENCE [LARGE SCALE GENOMIC DNA]</scope>
    <source>
        <strain evidence="14 15">SORGH_AS_0335</strain>
    </source>
</reference>
<dbReference type="PANTHER" id="PTHR45436">
    <property type="entry name" value="SENSOR HISTIDINE KINASE YKOH"/>
    <property type="match status" value="1"/>
</dbReference>
<dbReference type="PROSITE" id="PS50109">
    <property type="entry name" value="HIS_KIN"/>
    <property type="match status" value="1"/>
</dbReference>
<comment type="subcellular location">
    <subcellularLocation>
        <location evidence="2">Membrane</location>
        <topology evidence="2">Multi-pass membrane protein</topology>
    </subcellularLocation>
</comment>
<dbReference type="SMART" id="SM00304">
    <property type="entry name" value="HAMP"/>
    <property type="match status" value="1"/>
</dbReference>
<keyword evidence="6 11" id="KW-0812">Transmembrane</keyword>
<dbReference type="PROSITE" id="PS50885">
    <property type="entry name" value="HAMP"/>
    <property type="match status" value="1"/>
</dbReference>
<dbReference type="SMART" id="SM00387">
    <property type="entry name" value="HATPase_c"/>
    <property type="match status" value="1"/>
</dbReference>
<evidence type="ECO:0000313" key="15">
    <source>
        <dbReference type="Proteomes" id="UP001267710"/>
    </source>
</evidence>
<dbReference type="PRINTS" id="PR00344">
    <property type="entry name" value="BCTRLSENSOR"/>
</dbReference>
<evidence type="ECO:0000256" key="5">
    <source>
        <dbReference type="ARBA" id="ARBA00022679"/>
    </source>
</evidence>
<gene>
    <name evidence="14" type="ORF">QE399_002915</name>
</gene>
<dbReference type="SMART" id="SM00388">
    <property type="entry name" value="HisKA"/>
    <property type="match status" value="1"/>
</dbReference>
<dbReference type="Pfam" id="PF02518">
    <property type="entry name" value="HATPase_c"/>
    <property type="match status" value="1"/>
</dbReference>
<proteinExistence type="predicted"/>
<keyword evidence="10 11" id="KW-0472">Membrane</keyword>
<evidence type="ECO:0000256" key="9">
    <source>
        <dbReference type="ARBA" id="ARBA00023012"/>
    </source>
</evidence>
<evidence type="ECO:0000256" key="7">
    <source>
        <dbReference type="ARBA" id="ARBA00022777"/>
    </source>
</evidence>
<evidence type="ECO:0000256" key="4">
    <source>
        <dbReference type="ARBA" id="ARBA00022553"/>
    </source>
</evidence>
<dbReference type="Pfam" id="PF00672">
    <property type="entry name" value="HAMP"/>
    <property type="match status" value="1"/>
</dbReference>
<dbReference type="InterPro" id="IPR004358">
    <property type="entry name" value="Sig_transdc_His_kin-like_C"/>
</dbReference>
<sequence>MRCKKLHWPRSLRSRLLVVYALGMTFSALLVGTTVMLLAAPFNRYMLECGSTEFAEALARRAVFAADGTPTGFDETKIERWVLTGFGDEVIVRIADAQGRVVFAPAGDFTPLTPEGRPFEPRTQAFALTRKGVAMHAATAEVAHQGRPWYVQFAASDRLVLQMRDSFGIPALHQGMLVIGVTFLAVFLLATHITLQRMLKPLRTASQEALRITPQTLDARLRTGGLPKELSPLVEAFNQALDRLQTGFRTQQEFLANAAHELKTPLALIRAQIELEPNDQRTPFLLQDVDRMARQVQQLLHLAEASEARNYQLAAVDPQAAVAEVCDYMDRVARQNGVRIVQRVDAAAAAAAGWQADRGALFTLFKNLLENAIQHSPQGGVVTVTIDAEGFSVADEGPGVAPADLPRLFDRFWRGAARRDEGAGLGLSICQEVARAHGWHMQASPGDRGLQMQVRFPAA</sequence>
<evidence type="ECO:0000256" key="11">
    <source>
        <dbReference type="SAM" id="Phobius"/>
    </source>
</evidence>
<feature type="domain" description="HAMP" evidence="13">
    <location>
        <begin position="196"/>
        <end position="249"/>
    </location>
</feature>
<evidence type="ECO:0000259" key="13">
    <source>
        <dbReference type="PROSITE" id="PS50885"/>
    </source>
</evidence>
<dbReference type="Gene3D" id="1.10.287.130">
    <property type="match status" value="1"/>
</dbReference>
<evidence type="ECO:0000256" key="10">
    <source>
        <dbReference type="ARBA" id="ARBA00023136"/>
    </source>
</evidence>
<feature type="domain" description="Histidine kinase" evidence="12">
    <location>
        <begin position="257"/>
        <end position="459"/>
    </location>
</feature>
<protein>
    <recommendedName>
        <fullName evidence="3">histidine kinase</fullName>
        <ecNumber evidence="3">2.7.13.3</ecNumber>
    </recommendedName>
</protein>
<dbReference type="InterPro" id="IPR003594">
    <property type="entry name" value="HATPase_dom"/>
</dbReference>
<evidence type="ECO:0000256" key="3">
    <source>
        <dbReference type="ARBA" id="ARBA00012438"/>
    </source>
</evidence>